<evidence type="ECO:0000313" key="6">
    <source>
        <dbReference type="Proteomes" id="UP000247498"/>
    </source>
</evidence>
<dbReference type="Gene3D" id="3.80.10.10">
    <property type="entry name" value="Ribonuclease Inhibitor"/>
    <property type="match status" value="2"/>
</dbReference>
<feature type="transmembrane region" description="Helical" evidence="3">
    <location>
        <begin position="795"/>
        <end position="817"/>
    </location>
</feature>
<gene>
    <name evidence="5" type="ORF">Rsub_12348</name>
</gene>
<dbReference type="InterPro" id="IPR001611">
    <property type="entry name" value="Leu-rich_rpt"/>
</dbReference>
<protein>
    <submittedName>
        <fullName evidence="5">Uncharacterized protein</fullName>
    </submittedName>
</protein>
<comment type="subcellular location">
    <subcellularLocation>
        <location evidence="1">Cytoplasm</location>
        <location evidence="1">Cytoskeleton</location>
        <location evidence="1">Cilium axoneme</location>
    </subcellularLocation>
</comment>
<dbReference type="PANTHER" id="PTHR48064">
    <property type="entry name" value="OS01G0750400 PROTEIN"/>
    <property type="match status" value="1"/>
</dbReference>
<dbReference type="EMBL" id="BDRX01000162">
    <property type="protein sequence ID" value="GBF99542.1"/>
    <property type="molecule type" value="Genomic_DNA"/>
</dbReference>
<dbReference type="GO" id="GO:0005930">
    <property type="term" value="C:axoneme"/>
    <property type="evidence" value="ECO:0007669"/>
    <property type="project" value="UniProtKB-SubCell"/>
</dbReference>
<sequence length="889" mass="90450">MPRPQRRGLGAAAAARRAAPPRRRVLPLLLLLAAACAAAQEPAVDPGAPQLLTSLPTCQVQASAEAVGVLPAGITPPSDDAGGAVSGGGCSIVLPQLARGEAAAFEFGVAPGSQMSLLFLLRARGGGVAMELFNPTATGGSADTSRPADANATQARALPAGSNSWLAVPAAQLAQAPGRYTLRLTSQAGSPAVEVVVVTPAPATVLDAGDRDALAALARDCCGNGGSFCTEIAPTALAATHPWESDLCHTPPNVCDERGRLVALSLRGAGLACPSFPPSLSALSALQRLDLSDNELPSSVSGAAAVLEKLLVQELLLSNTRLGGSLDCALVKPRRRVIDVSSNFLEGPLPACVLESPVEELDVAGNELAGPLPEGPYDRSVLVALSAGGQRRPKGGLTGPLPPALMALSTLQAVDLSDGGLSGPLQLLPPNAGLFNVSRNQLGGELPALPQTLWAGDFSANAFAGAIPLLSGLPRLEVLAVGSNALVGPVPSLPPAITALDASLNQLQGTLPPLPPSLVSLNVGGNRISGDISGLDVSGMRELRLGNNSFTGRVPATATTAKNLAALSLRMNQLTGTLPRDWNTPSLELLLLSDNQFSGWLPPALAQQPRLGTLRVEGNRLDGGLGAFASALPPEGSPLFHLDLSRNAFGGDLPDGLARLGAFSRDAQFVAGTAGGQVPFARVLNASYTGLSGSWPDWLLSAVPSAYSACNCGISVRLNGPDVRLSCPWRTSRVTDFVWQVSAQQGFTCWDGKREVPLVDYLQSPSNSASARPGDDGPIMGDSGPVPPLPPGASAGVAIGVIAFVAAAAALGYFVGYKRWWLERRARAFTRYDAEAPDEGGGLGFGLGISGGGGGGGGGGARGFGFGEGRVGALSMSAPPRVPGVPPPL</sequence>
<feature type="chain" id="PRO_5016058050" evidence="4">
    <location>
        <begin position="40"/>
        <end position="889"/>
    </location>
</feature>
<dbReference type="STRING" id="307507.A0A2V0PKI7"/>
<dbReference type="SUPFAM" id="SSF52058">
    <property type="entry name" value="L domain-like"/>
    <property type="match status" value="2"/>
</dbReference>
<feature type="signal peptide" evidence="4">
    <location>
        <begin position="1"/>
        <end position="39"/>
    </location>
</feature>
<name>A0A2V0PKI7_9CHLO</name>
<evidence type="ECO:0000256" key="2">
    <source>
        <dbReference type="SAM" id="MobiDB-lite"/>
    </source>
</evidence>
<evidence type="ECO:0000256" key="4">
    <source>
        <dbReference type="SAM" id="SignalP"/>
    </source>
</evidence>
<dbReference type="InterPro" id="IPR053038">
    <property type="entry name" value="RLP_Defense"/>
</dbReference>
<evidence type="ECO:0000313" key="5">
    <source>
        <dbReference type="EMBL" id="GBF99542.1"/>
    </source>
</evidence>
<evidence type="ECO:0000256" key="1">
    <source>
        <dbReference type="ARBA" id="ARBA00004430"/>
    </source>
</evidence>
<dbReference type="PANTHER" id="PTHR48064:SF6">
    <property type="entry name" value="RECEPTOR-LIKE PROTEIN KINASE 2"/>
    <property type="match status" value="1"/>
</dbReference>
<keyword evidence="3" id="KW-0472">Membrane</keyword>
<comment type="caution">
    <text evidence="5">The sequence shown here is derived from an EMBL/GenBank/DDBJ whole genome shotgun (WGS) entry which is preliminary data.</text>
</comment>
<keyword evidence="4" id="KW-0732">Signal</keyword>
<dbReference type="InterPro" id="IPR032675">
    <property type="entry name" value="LRR_dom_sf"/>
</dbReference>
<proteinExistence type="predicted"/>
<dbReference type="Pfam" id="PF00560">
    <property type="entry name" value="LRR_1"/>
    <property type="match status" value="1"/>
</dbReference>
<reference evidence="5 6" key="1">
    <citation type="journal article" date="2018" name="Sci. Rep.">
        <title>Raphidocelis subcapitata (=Pseudokirchneriella subcapitata) provides an insight into genome evolution and environmental adaptations in the Sphaeropleales.</title>
        <authorList>
            <person name="Suzuki S."/>
            <person name="Yamaguchi H."/>
            <person name="Nakajima N."/>
            <person name="Kawachi M."/>
        </authorList>
    </citation>
    <scope>NUCLEOTIDE SEQUENCE [LARGE SCALE GENOMIC DNA]</scope>
    <source>
        <strain evidence="5 6">NIES-35</strain>
    </source>
</reference>
<keyword evidence="6" id="KW-1185">Reference proteome</keyword>
<dbReference type="InParanoid" id="A0A2V0PKI7"/>
<dbReference type="Proteomes" id="UP000247498">
    <property type="component" value="Unassembled WGS sequence"/>
</dbReference>
<dbReference type="OrthoDB" id="550633at2759"/>
<organism evidence="5 6">
    <name type="scientific">Raphidocelis subcapitata</name>
    <dbReference type="NCBI Taxonomy" id="307507"/>
    <lineage>
        <taxon>Eukaryota</taxon>
        <taxon>Viridiplantae</taxon>
        <taxon>Chlorophyta</taxon>
        <taxon>core chlorophytes</taxon>
        <taxon>Chlorophyceae</taxon>
        <taxon>CS clade</taxon>
        <taxon>Sphaeropleales</taxon>
        <taxon>Selenastraceae</taxon>
        <taxon>Raphidocelis</taxon>
    </lineage>
</organism>
<keyword evidence="3" id="KW-1133">Transmembrane helix</keyword>
<keyword evidence="3" id="KW-0812">Transmembrane</keyword>
<evidence type="ECO:0000256" key="3">
    <source>
        <dbReference type="SAM" id="Phobius"/>
    </source>
</evidence>
<dbReference type="AlphaFoldDB" id="A0A2V0PKI7"/>
<feature type="region of interest" description="Disordered" evidence="2">
    <location>
        <begin position="765"/>
        <end position="785"/>
    </location>
</feature>
<accession>A0A2V0PKI7</accession>